<dbReference type="CDD" id="cd06127">
    <property type="entry name" value="DEDDh"/>
    <property type="match status" value="1"/>
</dbReference>
<keyword evidence="6" id="KW-1185">Reference proteome</keyword>
<dbReference type="PANTHER" id="PTHR30231:SF4">
    <property type="entry name" value="PROTEIN NEN2"/>
    <property type="match status" value="1"/>
</dbReference>
<dbReference type="Gene3D" id="3.30.420.10">
    <property type="entry name" value="Ribonuclease H-like superfamily/Ribonuclease H"/>
    <property type="match status" value="1"/>
</dbReference>
<dbReference type="GO" id="GO:0003677">
    <property type="term" value="F:DNA binding"/>
    <property type="evidence" value="ECO:0007669"/>
    <property type="project" value="InterPro"/>
</dbReference>
<protein>
    <submittedName>
        <fullName evidence="5">DNA polymerase-3 subunit epsilon</fullName>
    </submittedName>
</protein>
<dbReference type="Pfam" id="PF00929">
    <property type="entry name" value="RNase_T"/>
    <property type="match status" value="1"/>
</dbReference>
<keyword evidence="2" id="KW-0378">Hydrolase</keyword>
<sequence length="218" mass="24276">MTVTDARTDRTAPLPRAVARRYRHRYAVLDVETTGLKPEQGDRVLQIAISLVNARGVVERSWSTYVDPLRDPGVVHVHGITADRLAGAPTFAQIAPTVAKLLAGRVFVAHNARFDWTFIASEMRAAGVALPVRERLCTWKLARRLDLPVENLKLSTLAAHWGIEQIRAHDAVDDTRVLVEVLREELCAAQRGQVELPVVRVAPRGFLGRLLSRFRRAG</sequence>
<evidence type="ECO:0000313" key="5">
    <source>
        <dbReference type="EMBL" id="PRY10247.1"/>
    </source>
</evidence>
<dbReference type="NCBIfam" id="TIGR00573">
    <property type="entry name" value="dnaq"/>
    <property type="match status" value="1"/>
</dbReference>
<reference evidence="5 6" key="1">
    <citation type="submission" date="2018-03" db="EMBL/GenBank/DDBJ databases">
        <title>Genomic Encyclopedia of Archaeal and Bacterial Type Strains, Phase II (KMG-II): from individual species to whole genera.</title>
        <authorList>
            <person name="Goeker M."/>
        </authorList>
    </citation>
    <scope>NUCLEOTIDE SEQUENCE [LARGE SCALE GENOMIC DNA]</scope>
    <source>
        <strain evidence="5 6">DSM 19711</strain>
    </source>
</reference>
<dbReference type="InterPro" id="IPR012337">
    <property type="entry name" value="RNaseH-like_sf"/>
</dbReference>
<dbReference type="Proteomes" id="UP000238083">
    <property type="component" value="Unassembled WGS sequence"/>
</dbReference>
<organism evidence="5 6">
    <name type="scientific">Kineococcus rhizosphaerae</name>
    <dbReference type="NCBI Taxonomy" id="559628"/>
    <lineage>
        <taxon>Bacteria</taxon>
        <taxon>Bacillati</taxon>
        <taxon>Actinomycetota</taxon>
        <taxon>Actinomycetes</taxon>
        <taxon>Kineosporiales</taxon>
        <taxon>Kineosporiaceae</taxon>
        <taxon>Kineococcus</taxon>
    </lineage>
</organism>
<feature type="domain" description="Exonuclease" evidence="4">
    <location>
        <begin position="25"/>
        <end position="191"/>
    </location>
</feature>
<dbReference type="GO" id="GO:0003887">
    <property type="term" value="F:DNA-directed DNA polymerase activity"/>
    <property type="evidence" value="ECO:0007669"/>
    <property type="project" value="InterPro"/>
</dbReference>
<proteinExistence type="predicted"/>
<evidence type="ECO:0000256" key="2">
    <source>
        <dbReference type="ARBA" id="ARBA00022801"/>
    </source>
</evidence>
<dbReference type="RefSeq" id="WP_106215344.1">
    <property type="nucleotide sequence ID" value="NZ_PVZF01000017.1"/>
</dbReference>
<evidence type="ECO:0000259" key="4">
    <source>
        <dbReference type="SMART" id="SM00479"/>
    </source>
</evidence>
<dbReference type="FunFam" id="3.30.420.10:FF:000045">
    <property type="entry name" value="3'-5' exonuclease DinG"/>
    <property type="match status" value="1"/>
</dbReference>
<dbReference type="InterPro" id="IPR036397">
    <property type="entry name" value="RNaseH_sf"/>
</dbReference>
<evidence type="ECO:0000256" key="3">
    <source>
        <dbReference type="ARBA" id="ARBA00022839"/>
    </source>
</evidence>
<evidence type="ECO:0000313" key="6">
    <source>
        <dbReference type="Proteomes" id="UP000238083"/>
    </source>
</evidence>
<dbReference type="GO" id="GO:0006260">
    <property type="term" value="P:DNA replication"/>
    <property type="evidence" value="ECO:0007669"/>
    <property type="project" value="InterPro"/>
</dbReference>
<dbReference type="GO" id="GO:0005829">
    <property type="term" value="C:cytosol"/>
    <property type="evidence" value="ECO:0007669"/>
    <property type="project" value="TreeGrafter"/>
</dbReference>
<evidence type="ECO:0000256" key="1">
    <source>
        <dbReference type="ARBA" id="ARBA00022722"/>
    </source>
</evidence>
<comment type="caution">
    <text evidence="5">The sequence shown here is derived from an EMBL/GenBank/DDBJ whole genome shotgun (WGS) entry which is preliminary data.</text>
</comment>
<dbReference type="PANTHER" id="PTHR30231">
    <property type="entry name" value="DNA POLYMERASE III SUBUNIT EPSILON"/>
    <property type="match status" value="1"/>
</dbReference>
<keyword evidence="1" id="KW-0540">Nuclease</keyword>
<dbReference type="AlphaFoldDB" id="A0A2T0QX40"/>
<accession>A0A2T0QX40</accession>
<dbReference type="SUPFAM" id="SSF53098">
    <property type="entry name" value="Ribonuclease H-like"/>
    <property type="match status" value="1"/>
</dbReference>
<gene>
    <name evidence="5" type="ORF">CLV37_11721</name>
</gene>
<dbReference type="InterPro" id="IPR013520">
    <property type="entry name" value="Ribonucl_H"/>
</dbReference>
<keyword evidence="3" id="KW-0269">Exonuclease</keyword>
<dbReference type="SMART" id="SM00479">
    <property type="entry name" value="EXOIII"/>
    <property type="match status" value="1"/>
</dbReference>
<dbReference type="OrthoDB" id="190275at2"/>
<dbReference type="GO" id="GO:0008408">
    <property type="term" value="F:3'-5' exonuclease activity"/>
    <property type="evidence" value="ECO:0007669"/>
    <property type="project" value="TreeGrafter"/>
</dbReference>
<name>A0A2T0QX40_9ACTN</name>
<dbReference type="EMBL" id="PVZF01000017">
    <property type="protein sequence ID" value="PRY10247.1"/>
    <property type="molecule type" value="Genomic_DNA"/>
</dbReference>
<dbReference type="InterPro" id="IPR006054">
    <property type="entry name" value="DnaQ"/>
</dbReference>